<proteinExistence type="predicted"/>
<feature type="region of interest" description="Disordered" evidence="1">
    <location>
        <begin position="1"/>
        <end position="57"/>
    </location>
</feature>
<feature type="non-terminal residue" evidence="2">
    <location>
        <position position="101"/>
    </location>
</feature>
<sequence length="101" mass="10571">VVEARAGCCRGAGDGGGGGRTAHGQATGAARDHFGTRGRGAPRGKPGNGHFLGQERQVRRLPVRDRRHLPLRPAGTTRLYQSLTHSAAQRRARARGAGTGI</sequence>
<dbReference type="AlphaFoldDB" id="A0A6J4V3R9"/>
<accession>A0A6J4V3R9</accession>
<feature type="compositionally biased region" description="Gly residues" evidence="1">
    <location>
        <begin position="10"/>
        <end position="21"/>
    </location>
</feature>
<organism evidence="2">
    <name type="scientific">uncultured Thermomicrobiales bacterium</name>
    <dbReference type="NCBI Taxonomy" id="1645740"/>
    <lineage>
        <taxon>Bacteria</taxon>
        <taxon>Pseudomonadati</taxon>
        <taxon>Thermomicrobiota</taxon>
        <taxon>Thermomicrobia</taxon>
        <taxon>Thermomicrobiales</taxon>
        <taxon>environmental samples</taxon>
    </lineage>
</organism>
<feature type="region of interest" description="Disordered" evidence="1">
    <location>
        <begin position="82"/>
        <end position="101"/>
    </location>
</feature>
<protein>
    <submittedName>
        <fullName evidence="2">Uncharacterized protein</fullName>
    </submittedName>
</protein>
<dbReference type="EMBL" id="CADCWM010000548">
    <property type="protein sequence ID" value="CAA9568160.1"/>
    <property type="molecule type" value="Genomic_DNA"/>
</dbReference>
<reference evidence="2" key="1">
    <citation type="submission" date="2020-02" db="EMBL/GenBank/DDBJ databases">
        <authorList>
            <person name="Meier V. D."/>
        </authorList>
    </citation>
    <scope>NUCLEOTIDE SEQUENCE</scope>
    <source>
        <strain evidence="2">AVDCRST_MAG88</strain>
    </source>
</reference>
<evidence type="ECO:0000313" key="2">
    <source>
        <dbReference type="EMBL" id="CAA9568160.1"/>
    </source>
</evidence>
<evidence type="ECO:0000256" key="1">
    <source>
        <dbReference type="SAM" id="MobiDB-lite"/>
    </source>
</evidence>
<gene>
    <name evidence="2" type="ORF">AVDCRST_MAG88-2083</name>
</gene>
<name>A0A6J4V3R9_9BACT</name>
<feature type="non-terminal residue" evidence="2">
    <location>
        <position position="1"/>
    </location>
</feature>